<dbReference type="PROSITE" id="PS51257">
    <property type="entry name" value="PROKAR_LIPOPROTEIN"/>
    <property type="match status" value="1"/>
</dbReference>
<dbReference type="RefSeq" id="WP_227733184.1">
    <property type="nucleotide sequence ID" value="NZ_JAJEPV010000016.1"/>
</dbReference>
<protein>
    <submittedName>
        <fullName evidence="4">DUF3048 domain-containing protein</fullName>
    </submittedName>
</protein>
<accession>A0AAE3D7J9</accession>
<evidence type="ECO:0000256" key="1">
    <source>
        <dbReference type="SAM" id="MobiDB-lite"/>
    </source>
</evidence>
<dbReference type="EMBL" id="JAJEPV010000016">
    <property type="protein sequence ID" value="MCC2119597.1"/>
    <property type="molecule type" value="Genomic_DNA"/>
</dbReference>
<evidence type="ECO:0000259" key="3">
    <source>
        <dbReference type="Pfam" id="PF17479"/>
    </source>
</evidence>
<keyword evidence="5" id="KW-1185">Reference proteome</keyword>
<evidence type="ECO:0000313" key="5">
    <source>
        <dbReference type="Proteomes" id="UP001197795"/>
    </source>
</evidence>
<dbReference type="Proteomes" id="UP001197795">
    <property type="component" value="Unassembled WGS sequence"/>
</dbReference>
<dbReference type="Pfam" id="PF17479">
    <property type="entry name" value="DUF3048_C"/>
    <property type="match status" value="1"/>
</dbReference>
<evidence type="ECO:0000259" key="2">
    <source>
        <dbReference type="Pfam" id="PF11258"/>
    </source>
</evidence>
<sequence length="378" mass="42278">MKKKVLAAILIAVGVLTGCGNSEPISSPIQTVEAEPIATDTKEVEQPAATESSADEVAPEHSYRSELTNEWIDEDLKDQRPIAVMVDNERTALPHFGVADADVVYEIMNSTLNDRITRFMVVVKDWDKIEQLGSIRSARPTNFMLAAEWNAVLCHDGGPFFINDWVAKDYSANFSGGFARYSNGKAAEFTEYITYDKYTNTQKGKTYDGLKQRFANSKYTTTYNDYYQGPHFKFADGEVTFDDRSDAISATTIELPFKHNGSTLKYNEETGTYDYYEYGSAHKDADSNAQLTFENVILQDTTFAELGEGYLIYNAIDSGRSGYYITQGKAIEVTWTKSSENAITHYYDAKTGEEIQINTGKTYISLIPSDGWSSLVIK</sequence>
<feature type="region of interest" description="Disordered" evidence="1">
    <location>
        <begin position="39"/>
        <end position="64"/>
    </location>
</feature>
<dbReference type="InterPro" id="IPR021416">
    <property type="entry name" value="DUF3048_N"/>
</dbReference>
<dbReference type="AlphaFoldDB" id="A0AAE3D7J9"/>
<dbReference type="Pfam" id="PF11258">
    <property type="entry name" value="DUF3048"/>
    <property type="match status" value="1"/>
</dbReference>
<comment type="caution">
    <text evidence="4">The sequence shown here is derived from an EMBL/GenBank/DDBJ whole genome shotgun (WGS) entry which is preliminary data.</text>
</comment>
<reference evidence="4 5" key="1">
    <citation type="submission" date="2021-10" db="EMBL/GenBank/DDBJ databases">
        <title>Anaerobic single-cell dispensing facilitates the cultivation of human gut bacteria.</title>
        <authorList>
            <person name="Afrizal A."/>
        </authorList>
    </citation>
    <scope>NUCLEOTIDE SEQUENCE [LARGE SCALE GENOMIC DNA]</scope>
    <source>
        <strain evidence="4 5">CLA-AA-H273</strain>
    </source>
</reference>
<dbReference type="InterPro" id="IPR023158">
    <property type="entry name" value="YerB-like_sf"/>
</dbReference>
<dbReference type="InterPro" id="IPR035328">
    <property type="entry name" value="DUF3048_C"/>
</dbReference>
<feature type="domain" description="DUF3048" evidence="2">
    <location>
        <begin position="67"/>
        <end position="205"/>
    </location>
</feature>
<feature type="domain" description="DUF3048" evidence="3">
    <location>
        <begin position="253"/>
        <end position="364"/>
    </location>
</feature>
<gene>
    <name evidence="4" type="ORF">LKD75_08335</name>
</gene>
<proteinExistence type="predicted"/>
<organism evidence="4 5">
    <name type="scientific">Waltera acetigignens</name>
    <dbReference type="NCBI Taxonomy" id="2981769"/>
    <lineage>
        <taxon>Bacteria</taxon>
        <taxon>Bacillati</taxon>
        <taxon>Bacillota</taxon>
        <taxon>Clostridia</taxon>
        <taxon>Lachnospirales</taxon>
        <taxon>Lachnospiraceae</taxon>
        <taxon>Waltera</taxon>
    </lineage>
</organism>
<evidence type="ECO:0000313" key="4">
    <source>
        <dbReference type="EMBL" id="MCC2119597.1"/>
    </source>
</evidence>
<name>A0AAE3D7J9_9FIRM</name>
<dbReference type="SUPFAM" id="SSF159774">
    <property type="entry name" value="YerB-like"/>
    <property type="match status" value="1"/>
</dbReference>
<dbReference type="Gene3D" id="3.50.90.10">
    <property type="entry name" value="YerB-like"/>
    <property type="match status" value="1"/>
</dbReference>